<organism evidence="1 2">
    <name type="scientific">Panagrolaimus sp. PS1159</name>
    <dbReference type="NCBI Taxonomy" id="55785"/>
    <lineage>
        <taxon>Eukaryota</taxon>
        <taxon>Metazoa</taxon>
        <taxon>Ecdysozoa</taxon>
        <taxon>Nematoda</taxon>
        <taxon>Chromadorea</taxon>
        <taxon>Rhabditida</taxon>
        <taxon>Tylenchina</taxon>
        <taxon>Panagrolaimomorpha</taxon>
        <taxon>Panagrolaimoidea</taxon>
        <taxon>Panagrolaimidae</taxon>
        <taxon>Panagrolaimus</taxon>
    </lineage>
</organism>
<reference evidence="2" key="1">
    <citation type="submission" date="2022-11" db="UniProtKB">
        <authorList>
            <consortium name="WormBaseParasite"/>
        </authorList>
    </citation>
    <scope>IDENTIFICATION</scope>
</reference>
<evidence type="ECO:0000313" key="1">
    <source>
        <dbReference type="Proteomes" id="UP000887580"/>
    </source>
</evidence>
<name>A0AC35FMY7_9BILA</name>
<sequence length="106" mass="12171">MTTKYNNAAFASMAKDIHELFRSQDLQNGLFDVAFNIGRSREFPSKHFNLKFIDAGTKFSENIVYLQILRKNGDLYIGNHLGDDYFLAELTAQKGFICKDCIIRIL</sequence>
<accession>A0AC35FMY7</accession>
<proteinExistence type="predicted"/>
<protein>
    <submittedName>
        <fullName evidence="2">Uncharacterized protein</fullName>
    </submittedName>
</protein>
<evidence type="ECO:0000313" key="2">
    <source>
        <dbReference type="WBParaSite" id="PS1159_v2.g18876.t1"/>
    </source>
</evidence>
<dbReference type="WBParaSite" id="PS1159_v2.g18876.t1">
    <property type="protein sequence ID" value="PS1159_v2.g18876.t1"/>
    <property type="gene ID" value="PS1159_v2.g18876"/>
</dbReference>
<dbReference type="Proteomes" id="UP000887580">
    <property type="component" value="Unplaced"/>
</dbReference>